<dbReference type="Pfam" id="PF00589">
    <property type="entry name" value="Phage_integrase"/>
    <property type="match status" value="1"/>
</dbReference>
<dbReference type="EMBL" id="AP019400">
    <property type="protein sequence ID" value="BBI30753.1"/>
    <property type="molecule type" value="Genomic_DNA"/>
</dbReference>
<accession>A0A3T1CY35</accession>
<dbReference type="InterPro" id="IPR010998">
    <property type="entry name" value="Integrase_recombinase_N"/>
</dbReference>
<feature type="domain" description="Tyr recombinase" evidence="6">
    <location>
        <begin position="165"/>
        <end position="366"/>
    </location>
</feature>
<dbReference type="KEGG" id="cohn:KCTCHS21_01520"/>
<dbReference type="Gene3D" id="1.10.443.10">
    <property type="entry name" value="Intergrase catalytic core"/>
    <property type="match status" value="1"/>
</dbReference>
<dbReference type="PROSITE" id="PS51898">
    <property type="entry name" value="TYR_RECOMBINASE"/>
    <property type="match status" value="1"/>
</dbReference>
<evidence type="ECO:0000256" key="3">
    <source>
        <dbReference type="ARBA" id="ARBA00023125"/>
    </source>
</evidence>
<reference evidence="8 9" key="1">
    <citation type="submission" date="2019-01" db="EMBL/GenBank/DDBJ databases">
        <title>Complete genome sequence of Cohnella hallensis HS21 isolated from Korean fir (Abies koreana) rhizospheric soil.</title>
        <authorList>
            <person name="Jiang L."/>
            <person name="Kang S.W."/>
            <person name="Kim S."/>
            <person name="Jung J."/>
            <person name="Kim C.Y."/>
            <person name="Kim D.H."/>
            <person name="Kim S.W."/>
            <person name="Lee J."/>
        </authorList>
    </citation>
    <scope>NUCLEOTIDE SEQUENCE [LARGE SCALE GENOMIC DNA]</scope>
    <source>
        <strain evidence="8 9">HS21</strain>
    </source>
</reference>
<dbReference type="RefSeq" id="WP_130604684.1">
    <property type="nucleotide sequence ID" value="NZ_AP019400.1"/>
</dbReference>
<evidence type="ECO:0000259" key="7">
    <source>
        <dbReference type="PROSITE" id="PS51900"/>
    </source>
</evidence>
<dbReference type="PANTHER" id="PTHR30349:SF64">
    <property type="entry name" value="PROPHAGE INTEGRASE INTD-RELATED"/>
    <property type="match status" value="1"/>
</dbReference>
<dbReference type="Gene3D" id="1.10.150.130">
    <property type="match status" value="1"/>
</dbReference>
<evidence type="ECO:0000256" key="4">
    <source>
        <dbReference type="ARBA" id="ARBA00023172"/>
    </source>
</evidence>
<evidence type="ECO:0000313" key="8">
    <source>
        <dbReference type="EMBL" id="BBI30753.1"/>
    </source>
</evidence>
<dbReference type="PROSITE" id="PS51900">
    <property type="entry name" value="CB"/>
    <property type="match status" value="1"/>
</dbReference>
<dbReference type="Pfam" id="PF14659">
    <property type="entry name" value="Phage_int_SAM_3"/>
    <property type="match status" value="1"/>
</dbReference>
<dbReference type="InterPro" id="IPR004107">
    <property type="entry name" value="Integrase_SAM-like_N"/>
</dbReference>
<keyword evidence="4" id="KW-0233">DNA recombination</keyword>
<name>A0A3T1CY35_9BACL</name>
<dbReference type="InterPro" id="IPR050090">
    <property type="entry name" value="Tyrosine_recombinase_XerCD"/>
</dbReference>
<comment type="similarity">
    <text evidence="1">Belongs to the 'phage' integrase family.</text>
</comment>
<feature type="domain" description="Core-binding (CB)" evidence="7">
    <location>
        <begin position="63"/>
        <end position="144"/>
    </location>
</feature>
<evidence type="ECO:0000313" key="9">
    <source>
        <dbReference type="Proteomes" id="UP000289856"/>
    </source>
</evidence>
<keyword evidence="9" id="KW-1185">Reference proteome</keyword>
<dbReference type="InterPro" id="IPR028259">
    <property type="entry name" value="AP2-like_int_N"/>
</dbReference>
<dbReference type="InterPro" id="IPR044068">
    <property type="entry name" value="CB"/>
</dbReference>
<dbReference type="InterPro" id="IPR002104">
    <property type="entry name" value="Integrase_catalytic"/>
</dbReference>
<dbReference type="InterPro" id="IPR011010">
    <property type="entry name" value="DNA_brk_join_enz"/>
</dbReference>
<keyword evidence="3 5" id="KW-0238">DNA-binding</keyword>
<evidence type="ECO:0000256" key="1">
    <source>
        <dbReference type="ARBA" id="ARBA00008857"/>
    </source>
</evidence>
<dbReference type="GO" id="GO:0003677">
    <property type="term" value="F:DNA binding"/>
    <property type="evidence" value="ECO:0007669"/>
    <property type="project" value="UniProtKB-UniRule"/>
</dbReference>
<organism evidence="8 9">
    <name type="scientific">Cohnella abietis</name>
    <dbReference type="NCBI Taxonomy" id="2507935"/>
    <lineage>
        <taxon>Bacteria</taxon>
        <taxon>Bacillati</taxon>
        <taxon>Bacillota</taxon>
        <taxon>Bacilli</taxon>
        <taxon>Bacillales</taxon>
        <taxon>Paenibacillaceae</taxon>
        <taxon>Cohnella</taxon>
    </lineage>
</organism>
<dbReference type="PANTHER" id="PTHR30349">
    <property type="entry name" value="PHAGE INTEGRASE-RELATED"/>
    <property type="match status" value="1"/>
</dbReference>
<dbReference type="SUPFAM" id="SSF56349">
    <property type="entry name" value="DNA breaking-rejoining enzymes"/>
    <property type="match status" value="1"/>
</dbReference>
<dbReference type="Pfam" id="PF14657">
    <property type="entry name" value="Arm-DNA-bind_4"/>
    <property type="match status" value="1"/>
</dbReference>
<sequence>MKGHVRARSNKKWEFVIPVGKNLDGSRKRITGGGFADKEKAEEAMVKKMYEINAGLFIEPSKETVFNFFSTWIAQKKSQLRTSTYSNYLGYFNNHIAPNLGNILLSKLTTQHIQQLYMKMNQTNSPRTVKHLHTMLKQGLGRAVKLNIIAKNPAEDCMLPKIENEPFDCWNAEELRQFLDFAKSSRWYLAFLIAAYTGARLGEVLALRWENIDFSKGTVTIKNALTRKDRGFQLGQTKTRSSIRQIRLPATVIQELLVLKNVLYVGSKKSEVDARVFNNPKDFIVHTFDGNYLSPHNFVKTWRKLVRESGLRKIRFHDLRHTHATLLLEAGINMKAVSRRLGHSTVNMTLDTYSHVTPQMEEGITLALEQLLA</sequence>
<dbReference type="InterPro" id="IPR013762">
    <property type="entry name" value="Integrase-like_cat_sf"/>
</dbReference>
<keyword evidence="2" id="KW-0229">DNA integration</keyword>
<proteinExistence type="inferred from homology"/>
<evidence type="ECO:0000256" key="2">
    <source>
        <dbReference type="ARBA" id="ARBA00022908"/>
    </source>
</evidence>
<dbReference type="GO" id="GO:0015074">
    <property type="term" value="P:DNA integration"/>
    <property type="evidence" value="ECO:0007669"/>
    <property type="project" value="UniProtKB-KW"/>
</dbReference>
<evidence type="ECO:0000256" key="5">
    <source>
        <dbReference type="PROSITE-ProRule" id="PRU01248"/>
    </source>
</evidence>
<dbReference type="CDD" id="cd01189">
    <property type="entry name" value="INT_ICEBs1_C_like"/>
    <property type="match status" value="1"/>
</dbReference>
<dbReference type="GO" id="GO:0006310">
    <property type="term" value="P:DNA recombination"/>
    <property type="evidence" value="ECO:0007669"/>
    <property type="project" value="UniProtKB-KW"/>
</dbReference>
<dbReference type="OrthoDB" id="9803188at2"/>
<dbReference type="Proteomes" id="UP000289856">
    <property type="component" value="Chromosome"/>
</dbReference>
<gene>
    <name evidence="8" type="ORF">KCTCHS21_01520</name>
</gene>
<evidence type="ECO:0000259" key="6">
    <source>
        <dbReference type="PROSITE" id="PS51898"/>
    </source>
</evidence>
<protein>
    <submittedName>
        <fullName evidence="8">Site-specific integrase</fullName>
    </submittedName>
</protein>
<dbReference type="AlphaFoldDB" id="A0A3T1CY35"/>